<reference evidence="1 2" key="1">
    <citation type="submission" date="2016-12" db="EMBL/GenBank/DDBJ databases">
        <title>Draft genome of Tersicoccus phoenicis 1P05MA.</title>
        <authorList>
            <person name="Nakajima Y."/>
            <person name="Yoshizawa S."/>
            <person name="Nakamura K."/>
            <person name="Ogura Y."/>
            <person name="Hayashi T."/>
            <person name="Kogure K."/>
        </authorList>
    </citation>
    <scope>NUCLEOTIDE SEQUENCE [LARGE SCALE GENOMIC DNA]</scope>
    <source>
        <strain evidence="1 2">1p05MA</strain>
    </source>
</reference>
<dbReference type="Proteomes" id="UP000187085">
    <property type="component" value="Unassembled WGS sequence"/>
</dbReference>
<proteinExistence type="predicted"/>
<sequence>MGVEWAESADRHSIAHQDAIYAITHAEGSEEQDDGVTAFVGHPHGKTDRYLEVLVRFTGTRGIRVFHVMDLSDNYRHLLNEGTEDE</sequence>
<keyword evidence="2" id="KW-1185">Reference proteome</keyword>
<gene>
    <name evidence="1" type="ORF">BKD30_06415</name>
</gene>
<evidence type="ECO:0000313" key="1">
    <source>
        <dbReference type="EMBL" id="OMH25177.1"/>
    </source>
</evidence>
<protein>
    <submittedName>
        <fullName evidence="1">Uncharacterized protein</fullName>
    </submittedName>
</protein>
<dbReference type="RefSeq" id="WP_076703307.1">
    <property type="nucleotide sequence ID" value="NZ_MRDE01000035.1"/>
</dbReference>
<evidence type="ECO:0000313" key="2">
    <source>
        <dbReference type="Proteomes" id="UP000187085"/>
    </source>
</evidence>
<dbReference type="EMBL" id="MRDE01000035">
    <property type="protein sequence ID" value="OMH25177.1"/>
    <property type="molecule type" value="Genomic_DNA"/>
</dbReference>
<name>A0A1R1LCE5_9MICC</name>
<accession>A0A1R1LCE5</accession>
<dbReference type="STRING" id="554083.BKD30_06415"/>
<organism evidence="1 2">
    <name type="scientific">Tersicoccus phoenicis</name>
    <dbReference type="NCBI Taxonomy" id="554083"/>
    <lineage>
        <taxon>Bacteria</taxon>
        <taxon>Bacillati</taxon>
        <taxon>Actinomycetota</taxon>
        <taxon>Actinomycetes</taxon>
        <taxon>Micrococcales</taxon>
        <taxon>Micrococcaceae</taxon>
        <taxon>Tersicoccus</taxon>
    </lineage>
</organism>
<dbReference type="AlphaFoldDB" id="A0A1R1LCE5"/>
<comment type="caution">
    <text evidence="1">The sequence shown here is derived from an EMBL/GenBank/DDBJ whole genome shotgun (WGS) entry which is preliminary data.</text>
</comment>